<dbReference type="OrthoDB" id="4952924at2"/>
<evidence type="ECO:0000256" key="1">
    <source>
        <dbReference type="SAM" id="MobiDB-lite"/>
    </source>
</evidence>
<comment type="caution">
    <text evidence="2">The sequence shown here is derived from an EMBL/GenBank/DDBJ whole genome shotgun (WGS) entry which is preliminary data.</text>
</comment>
<accession>N1V212</accession>
<feature type="compositionally biased region" description="Polar residues" evidence="1">
    <location>
        <begin position="1"/>
        <end position="11"/>
    </location>
</feature>
<organism evidence="2 3">
    <name type="scientific">Arthrobacter crystallopoietes BAB-32</name>
    <dbReference type="NCBI Taxonomy" id="1246476"/>
    <lineage>
        <taxon>Bacteria</taxon>
        <taxon>Bacillati</taxon>
        <taxon>Actinomycetota</taxon>
        <taxon>Actinomycetes</taxon>
        <taxon>Micrococcales</taxon>
        <taxon>Micrococcaceae</taxon>
        <taxon>Crystallibacter</taxon>
    </lineage>
</organism>
<reference evidence="2 3" key="1">
    <citation type="journal article" date="2013" name="Genome Announc.">
        <title>Draft Genome Sequence of Arthrobacter crystallopoietes Strain BAB-32, Revealing Genes for Bioremediation.</title>
        <authorList>
            <person name="Joshi M.N."/>
            <person name="Pandit A.S."/>
            <person name="Sharma A."/>
            <person name="Pandya R.V."/>
            <person name="Desai S.M."/>
            <person name="Saxena A.K."/>
            <person name="Bagatharia S.B."/>
        </authorList>
    </citation>
    <scope>NUCLEOTIDE SEQUENCE [LARGE SCALE GENOMIC DNA]</scope>
    <source>
        <strain evidence="2 3">BAB-32</strain>
    </source>
</reference>
<keyword evidence="3" id="KW-1185">Reference proteome</keyword>
<evidence type="ECO:0008006" key="4">
    <source>
        <dbReference type="Google" id="ProtNLM"/>
    </source>
</evidence>
<gene>
    <name evidence="2" type="ORF">D477_011756</name>
</gene>
<proteinExistence type="predicted"/>
<dbReference type="RefSeq" id="WP_005269229.1">
    <property type="nucleotide sequence ID" value="NZ_ANPE02000137.1"/>
</dbReference>
<dbReference type="EMBL" id="ANPE02000137">
    <property type="protein sequence ID" value="EMY34039.1"/>
    <property type="molecule type" value="Genomic_DNA"/>
</dbReference>
<protein>
    <recommendedName>
        <fullName evidence="4">STAS domain-containing protein</fullName>
    </recommendedName>
</protein>
<sequence length="126" mass="13858">MTATRTMTKDQVSGRADRRLATDRAEFEAASGRKIKVLVRLDTELQSARIQVGGTLTPENLRALYAVARRTNLLSPGMDILVDLSAARVQGTALEDLKSVARQEHLPRQSDPLHLACRLRVLEPAA</sequence>
<feature type="region of interest" description="Disordered" evidence="1">
    <location>
        <begin position="1"/>
        <end position="20"/>
    </location>
</feature>
<dbReference type="Proteomes" id="UP000010729">
    <property type="component" value="Unassembled WGS sequence"/>
</dbReference>
<evidence type="ECO:0000313" key="3">
    <source>
        <dbReference type="Proteomes" id="UP000010729"/>
    </source>
</evidence>
<evidence type="ECO:0000313" key="2">
    <source>
        <dbReference type="EMBL" id="EMY34039.1"/>
    </source>
</evidence>
<name>N1V212_9MICC</name>
<dbReference type="AlphaFoldDB" id="N1V212"/>